<evidence type="ECO:0000259" key="7">
    <source>
        <dbReference type="PROSITE" id="PS50011"/>
    </source>
</evidence>
<proteinExistence type="predicted"/>
<dbReference type="Pfam" id="PF00069">
    <property type="entry name" value="Pkinase"/>
    <property type="match status" value="1"/>
</dbReference>
<dbReference type="PANTHER" id="PTHR24350">
    <property type="entry name" value="SERINE/THREONINE-PROTEIN KINASE IAL-RELATED"/>
    <property type="match status" value="1"/>
</dbReference>
<dbReference type="SUPFAM" id="SSF56112">
    <property type="entry name" value="Protein kinase-like (PK-like)"/>
    <property type="match status" value="1"/>
</dbReference>
<keyword evidence="2" id="KW-0808">Transferase</keyword>
<gene>
    <name evidence="8" type="primary">g6131</name>
    <name evidence="8" type="ORF">VP750_LOCUS5252</name>
</gene>
<keyword evidence="4" id="KW-0418">Kinase</keyword>
<feature type="region of interest" description="Disordered" evidence="6">
    <location>
        <begin position="406"/>
        <end position="429"/>
    </location>
</feature>
<keyword evidence="9" id="KW-1185">Reference proteome</keyword>
<organism evidence="8 9">
    <name type="scientific">Coccomyxa viridis</name>
    <dbReference type="NCBI Taxonomy" id="1274662"/>
    <lineage>
        <taxon>Eukaryota</taxon>
        <taxon>Viridiplantae</taxon>
        <taxon>Chlorophyta</taxon>
        <taxon>core chlorophytes</taxon>
        <taxon>Trebouxiophyceae</taxon>
        <taxon>Trebouxiophyceae incertae sedis</taxon>
        <taxon>Coccomyxaceae</taxon>
        <taxon>Coccomyxa</taxon>
    </lineage>
</organism>
<dbReference type="Proteomes" id="UP001497392">
    <property type="component" value="Unassembled WGS sequence"/>
</dbReference>
<evidence type="ECO:0000256" key="2">
    <source>
        <dbReference type="ARBA" id="ARBA00022679"/>
    </source>
</evidence>
<evidence type="ECO:0000256" key="3">
    <source>
        <dbReference type="ARBA" id="ARBA00022741"/>
    </source>
</evidence>
<keyword evidence="1" id="KW-0723">Serine/threonine-protein kinase</keyword>
<evidence type="ECO:0000256" key="5">
    <source>
        <dbReference type="ARBA" id="ARBA00022840"/>
    </source>
</evidence>
<evidence type="ECO:0000256" key="6">
    <source>
        <dbReference type="SAM" id="MobiDB-lite"/>
    </source>
</evidence>
<reference evidence="8 9" key="1">
    <citation type="submission" date="2024-06" db="EMBL/GenBank/DDBJ databases">
        <authorList>
            <person name="Kraege A."/>
            <person name="Thomma B."/>
        </authorList>
    </citation>
    <scope>NUCLEOTIDE SEQUENCE [LARGE SCALE GENOMIC DNA]</scope>
</reference>
<dbReference type="EMBL" id="CAXHTA020000009">
    <property type="protein sequence ID" value="CAL5223593.1"/>
    <property type="molecule type" value="Genomic_DNA"/>
</dbReference>
<name>A0ABP1FUM9_9CHLO</name>
<evidence type="ECO:0000313" key="9">
    <source>
        <dbReference type="Proteomes" id="UP001497392"/>
    </source>
</evidence>
<dbReference type="Gene3D" id="1.10.510.10">
    <property type="entry name" value="Transferase(Phosphotransferase) domain 1"/>
    <property type="match status" value="1"/>
</dbReference>
<feature type="compositionally biased region" description="Polar residues" evidence="6">
    <location>
        <begin position="417"/>
        <end position="428"/>
    </location>
</feature>
<feature type="domain" description="Protein kinase" evidence="7">
    <location>
        <begin position="12"/>
        <end position="280"/>
    </location>
</feature>
<keyword evidence="3" id="KW-0547">Nucleotide-binding</keyword>
<feature type="region of interest" description="Disordered" evidence="6">
    <location>
        <begin position="533"/>
        <end position="579"/>
    </location>
</feature>
<dbReference type="InterPro" id="IPR000719">
    <property type="entry name" value="Prot_kinase_dom"/>
</dbReference>
<evidence type="ECO:0000256" key="1">
    <source>
        <dbReference type="ARBA" id="ARBA00022527"/>
    </source>
</evidence>
<protein>
    <submittedName>
        <fullName evidence="8">G6131 protein</fullName>
    </submittedName>
</protein>
<feature type="compositionally biased region" description="Basic and acidic residues" evidence="6">
    <location>
        <begin position="542"/>
        <end position="557"/>
    </location>
</feature>
<accession>A0ABP1FUM9</accession>
<evidence type="ECO:0000313" key="8">
    <source>
        <dbReference type="EMBL" id="CAL5223593.1"/>
    </source>
</evidence>
<dbReference type="InterPro" id="IPR030616">
    <property type="entry name" value="Aur-like"/>
</dbReference>
<keyword evidence="5" id="KW-0067">ATP-binding</keyword>
<dbReference type="InterPro" id="IPR011009">
    <property type="entry name" value="Kinase-like_dom_sf"/>
</dbReference>
<evidence type="ECO:0000256" key="4">
    <source>
        <dbReference type="ARBA" id="ARBA00022777"/>
    </source>
</evidence>
<comment type="caution">
    <text evidence="8">The sequence shown here is derived from an EMBL/GenBank/DDBJ whole genome shotgun (WGS) entry which is preliminary data.</text>
</comment>
<feature type="region of interest" description="Disordered" evidence="6">
    <location>
        <begin position="469"/>
        <end position="508"/>
    </location>
</feature>
<sequence>MQRSEPWRVEDFELQKQLYKGKASLLYKAVCKVSGIFVALKLYRKARLSQLNWYQVQREIRIHSQLQHEHIVAFYAAFEDSEHVYLALEYAAGGDLYEELKRRGGSLSEEKVARDVLGPCLSAVGYLHQKGFIWRDCKPENILVSGKGGRGRVMLADFGLSIDATEERPVTRAGTLDYMAPEVVMCPEKSHPQENKEKALLGYTQAVDAWALGVLAYELIVGHPPFERETRTDTYEQIMYRRPHYPAALSEAPRSFISAALTKSARKRPSVEELIGHPWVALPRALEAKAAVSDGASQHAVQLPPPELGALATQVLKKYASMNEAKGAPVYNITVNASLQRHPLQQAAPDAHHLSSAGQDLMLDMSPASITHQEAAKQDDATSSQESSLHTLMQWAGSSVQRLSSRLLSNGNPAPESATSVPHSTDTSLMEEDAPLQLEVLSEAETRRSSSSSEGSLAALFYPPLPHDQAAARDAASPWSKIRHSDVSKAPLTDSALPGAGQPLDDSIRAHHGSMSAKATPADKVALAAVLRPQTTAQEDVQGDRTPEKLPQRRRQDSNASLMDTPEPRTLVKFPSQRASRQSGIARALSFWSPQPDVLSLE</sequence>
<dbReference type="PROSITE" id="PS50011">
    <property type="entry name" value="PROTEIN_KINASE_DOM"/>
    <property type="match status" value="1"/>
</dbReference>